<protein>
    <submittedName>
        <fullName evidence="2">Uncharacterized protein</fullName>
    </submittedName>
</protein>
<keyword evidence="3" id="KW-1185">Reference proteome</keyword>
<dbReference type="Proteomes" id="UP000002669">
    <property type="component" value="Unassembled WGS sequence"/>
</dbReference>
<proteinExistence type="predicted"/>
<dbReference type="GeneID" id="10024614"/>
<dbReference type="VEuPathDB" id="FungiDB:MGYG_08289"/>
<evidence type="ECO:0000256" key="1">
    <source>
        <dbReference type="SAM" id="MobiDB-lite"/>
    </source>
</evidence>
<evidence type="ECO:0000313" key="2">
    <source>
        <dbReference type="EMBL" id="EFR05278.1"/>
    </source>
</evidence>
<organism evidence="3">
    <name type="scientific">Arthroderma gypseum (strain ATCC MYA-4604 / CBS 118893)</name>
    <name type="common">Microsporum gypseum</name>
    <dbReference type="NCBI Taxonomy" id="535722"/>
    <lineage>
        <taxon>Eukaryota</taxon>
        <taxon>Fungi</taxon>
        <taxon>Dikarya</taxon>
        <taxon>Ascomycota</taxon>
        <taxon>Pezizomycotina</taxon>
        <taxon>Eurotiomycetes</taxon>
        <taxon>Eurotiomycetidae</taxon>
        <taxon>Onygenales</taxon>
        <taxon>Arthrodermataceae</taxon>
        <taxon>Nannizzia</taxon>
    </lineage>
</organism>
<gene>
    <name evidence="2" type="ORF">MGYG_08289</name>
</gene>
<dbReference type="HOGENOM" id="CLU_2654030_0_0_1"/>
<feature type="region of interest" description="Disordered" evidence="1">
    <location>
        <begin position="26"/>
        <end position="50"/>
    </location>
</feature>
<evidence type="ECO:0000313" key="3">
    <source>
        <dbReference type="Proteomes" id="UP000002669"/>
    </source>
</evidence>
<sequence>MALIEETMEIDPVVVVVVVVEEEEDGRSRAKTLQPQELPPNRGKDNRKKEHETYLAGFELIEHGYRHLVDKRGDSI</sequence>
<dbReference type="RefSeq" id="XP_003169385.1">
    <property type="nucleotide sequence ID" value="XM_003169337.1"/>
</dbReference>
<dbReference type="InParanoid" id="E4V695"/>
<reference evidence="3" key="1">
    <citation type="journal article" date="2012" name="MBio">
        <title>Comparative genome analysis of Trichophyton rubrum and related dermatophytes reveals candidate genes involved in infection.</title>
        <authorList>
            <person name="Martinez D.A."/>
            <person name="Oliver B.G."/>
            <person name="Graeser Y."/>
            <person name="Goldberg J.M."/>
            <person name="Li W."/>
            <person name="Martinez-Rossi N.M."/>
            <person name="Monod M."/>
            <person name="Shelest E."/>
            <person name="Barton R.C."/>
            <person name="Birch E."/>
            <person name="Brakhage A.A."/>
            <person name="Chen Z."/>
            <person name="Gurr S.J."/>
            <person name="Heiman D."/>
            <person name="Heitman J."/>
            <person name="Kosti I."/>
            <person name="Rossi A."/>
            <person name="Saif S."/>
            <person name="Samalova M."/>
            <person name="Saunders C.W."/>
            <person name="Shea T."/>
            <person name="Summerbell R.C."/>
            <person name="Xu J."/>
            <person name="Young S."/>
            <person name="Zeng Q."/>
            <person name="Birren B.W."/>
            <person name="Cuomo C.A."/>
            <person name="White T.C."/>
        </authorList>
    </citation>
    <scope>NUCLEOTIDE SEQUENCE [LARGE SCALE GENOMIC DNA]</scope>
    <source>
        <strain evidence="3">ATCC MYA-4604 / CBS 118893</strain>
    </source>
</reference>
<dbReference type="EMBL" id="DS989830">
    <property type="protein sequence ID" value="EFR05278.1"/>
    <property type="molecule type" value="Genomic_DNA"/>
</dbReference>
<accession>E4V695</accession>
<dbReference type="AlphaFoldDB" id="E4V695"/>
<name>E4V695_ARTGP</name>